<dbReference type="GO" id="GO:0005829">
    <property type="term" value="C:cytosol"/>
    <property type="evidence" value="ECO:0007669"/>
    <property type="project" value="TreeGrafter"/>
</dbReference>
<keyword evidence="4" id="KW-0479">Metal-binding</keyword>
<proteinExistence type="inferred from homology"/>
<keyword evidence="5" id="KW-0460">Magnesium</keyword>
<organism evidence="10 11">
    <name type="scientific">Penicillium antarcticum</name>
    <dbReference type="NCBI Taxonomy" id="416450"/>
    <lineage>
        <taxon>Eukaryota</taxon>
        <taxon>Fungi</taxon>
        <taxon>Dikarya</taxon>
        <taxon>Ascomycota</taxon>
        <taxon>Pezizomycotina</taxon>
        <taxon>Eurotiomycetes</taxon>
        <taxon>Eurotiomycetidae</taxon>
        <taxon>Eurotiales</taxon>
        <taxon>Aspergillaceae</taxon>
        <taxon>Penicillium</taxon>
    </lineage>
</organism>
<dbReference type="EMBL" id="MDYN01000002">
    <property type="protein sequence ID" value="OQD89404.1"/>
    <property type="molecule type" value="Genomic_DNA"/>
</dbReference>
<keyword evidence="8" id="KW-0100">Branched-chain amino acid biosynthesis</keyword>
<dbReference type="Pfam" id="PF00180">
    <property type="entry name" value="Iso_dh"/>
    <property type="match status" value="1"/>
</dbReference>
<evidence type="ECO:0000259" key="9">
    <source>
        <dbReference type="SMART" id="SM01329"/>
    </source>
</evidence>
<feature type="domain" description="Isopropylmalate dehydrogenase-like" evidence="9">
    <location>
        <begin position="1"/>
        <end position="253"/>
    </location>
</feature>
<evidence type="ECO:0000313" key="10">
    <source>
        <dbReference type="EMBL" id="OQD89404.1"/>
    </source>
</evidence>
<dbReference type="STRING" id="416450.A0A1V6QJK4"/>
<evidence type="ECO:0000256" key="4">
    <source>
        <dbReference type="ARBA" id="ARBA00022723"/>
    </source>
</evidence>
<name>A0A1V6QJK4_9EURO</name>
<evidence type="ECO:0000256" key="5">
    <source>
        <dbReference type="ARBA" id="ARBA00022842"/>
    </source>
</evidence>
<evidence type="ECO:0000256" key="7">
    <source>
        <dbReference type="ARBA" id="ARBA00023027"/>
    </source>
</evidence>
<dbReference type="SUPFAM" id="SSF53659">
    <property type="entry name" value="Isocitrate/Isopropylmalate dehydrogenase-like"/>
    <property type="match status" value="1"/>
</dbReference>
<dbReference type="GO" id="GO:0046872">
    <property type="term" value="F:metal ion binding"/>
    <property type="evidence" value="ECO:0007669"/>
    <property type="project" value="UniProtKB-KW"/>
</dbReference>
<keyword evidence="11" id="KW-1185">Reference proteome</keyword>
<gene>
    <name evidence="10" type="ORF">PENANT_c002G06491</name>
</gene>
<dbReference type="PANTHER" id="PTHR42979:SF1">
    <property type="entry name" value="3-ISOPROPYLMALATE DEHYDROGENASE"/>
    <property type="match status" value="1"/>
</dbReference>
<accession>A0A1V6QJK4</accession>
<dbReference type="Gene3D" id="3.40.718.10">
    <property type="entry name" value="Isopropylmalate Dehydrogenase"/>
    <property type="match status" value="1"/>
</dbReference>
<keyword evidence="3" id="KW-0028">Amino-acid biosynthesis</keyword>
<dbReference type="AlphaFoldDB" id="A0A1V6QJK4"/>
<keyword evidence="6" id="KW-0560">Oxidoreductase</keyword>
<dbReference type="InterPro" id="IPR024084">
    <property type="entry name" value="IsoPropMal-DH-like_dom"/>
</dbReference>
<evidence type="ECO:0000256" key="2">
    <source>
        <dbReference type="ARBA" id="ARBA00022430"/>
    </source>
</evidence>
<sequence length="266" mass="28948">MGRNETWFGGPEGAALRLREVTQVYANLRPCGYFAAGNSLLGEELVCSWDEVPCFSRELWSYKRSGIERVIRIAAHLAIPKASPKKTVISSEKANVLAGSRLRWKVVQETMNREFPDVEIVHQLGIRPTFFNGFIPANNKSGELLSDLAGVIPGTLGVLPSACFADIPIKQWGDKPVKGFYEPVHGSAPDIAGQGTANPIGAILSAALMLRYSFEMEEEATAIEKAVNLTLDAGLRTKVMKGTASTTETGDVIRKTLLELLNAQVF</sequence>
<comment type="caution">
    <text evidence="10">The sequence shown here is derived from an EMBL/GenBank/DDBJ whole genome shotgun (WGS) entry which is preliminary data.</text>
</comment>
<reference evidence="11" key="1">
    <citation type="journal article" date="2017" name="Nat. Microbiol.">
        <title>Global analysis of biosynthetic gene clusters reveals vast potential of secondary metabolite production in Penicillium species.</title>
        <authorList>
            <person name="Nielsen J.C."/>
            <person name="Grijseels S."/>
            <person name="Prigent S."/>
            <person name="Ji B."/>
            <person name="Dainat J."/>
            <person name="Nielsen K.F."/>
            <person name="Frisvad J.C."/>
            <person name="Workman M."/>
            <person name="Nielsen J."/>
        </authorList>
    </citation>
    <scope>NUCLEOTIDE SEQUENCE [LARGE SCALE GENOMIC DNA]</scope>
    <source>
        <strain evidence="11">IBT 31811</strain>
    </source>
</reference>
<evidence type="ECO:0000256" key="6">
    <source>
        <dbReference type="ARBA" id="ARBA00023002"/>
    </source>
</evidence>
<dbReference type="GO" id="GO:0009098">
    <property type="term" value="P:L-leucine biosynthetic process"/>
    <property type="evidence" value="ECO:0007669"/>
    <property type="project" value="UniProtKB-KW"/>
</dbReference>
<dbReference type="SMART" id="SM01329">
    <property type="entry name" value="Iso_dh"/>
    <property type="match status" value="1"/>
</dbReference>
<keyword evidence="2" id="KW-0432">Leucine biosynthesis</keyword>
<dbReference type="InterPro" id="IPR004429">
    <property type="entry name" value="Isopropylmalate_DH"/>
</dbReference>
<dbReference type="GO" id="GO:0003862">
    <property type="term" value="F:3-isopropylmalate dehydrogenase activity"/>
    <property type="evidence" value="ECO:0007669"/>
    <property type="project" value="InterPro"/>
</dbReference>
<evidence type="ECO:0000256" key="8">
    <source>
        <dbReference type="ARBA" id="ARBA00023304"/>
    </source>
</evidence>
<evidence type="ECO:0000256" key="1">
    <source>
        <dbReference type="ARBA" id="ARBA00007769"/>
    </source>
</evidence>
<dbReference type="Proteomes" id="UP000191672">
    <property type="component" value="Unassembled WGS sequence"/>
</dbReference>
<dbReference type="PANTHER" id="PTHR42979">
    <property type="entry name" value="3-ISOPROPYLMALATE DEHYDROGENASE"/>
    <property type="match status" value="1"/>
</dbReference>
<comment type="similarity">
    <text evidence="1">Belongs to the isocitrate and isopropylmalate dehydrogenases family.</text>
</comment>
<evidence type="ECO:0000256" key="3">
    <source>
        <dbReference type="ARBA" id="ARBA00022605"/>
    </source>
</evidence>
<evidence type="ECO:0000313" key="11">
    <source>
        <dbReference type="Proteomes" id="UP000191672"/>
    </source>
</evidence>
<protein>
    <recommendedName>
        <fullName evidence="9">Isopropylmalate dehydrogenase-like domain-containing protein</fullName>
    </recommendedName>
</protein>
<keyword evidence="7" id="KW-0520">NAD</keyword>